<dbReference type="KEGG" id="tim:GMBLW1_10350"/>
<feature type="domain" description="RNA polymerase sigma-70 region 2" evidence="5">
    <location>
        <begin position="33"/>
        <end position="101"/>
    </location>
</feature>
<evidence type="ECO:0000313" key="6">
    <source>
        <dbReference type="EMBL" id="VIP02925.1"/>
    </source>
</evidence>
<evidence type="ECO:0000259" key="5">
    <source>
        <dbReference type="Pfam" id="PF04542"/>
    </source>
</evidence>
<dbReference type="Proteomes" id="UP000464378">
    <property type="component" value="Chromosome"/>
</dbReference>
<dbReference type="GO" id="GO:0003677">
    <property type="term" value="F:DNA binding"/>
    <property type="evidence" value="ECO:0007669"/>
    <property type="project" value="UniProtKB-KW"/>
</dbReference>
<keyword evidence="2" id="KW-0731">Sigma factor</keyword>
<dbReference type="AlphaFoldDB" id="A0A6C2YPH0"/>
<dbReference type="InterPro" id="IPR039425">
    <property type="entry name" value="RNA_pol_sigma-70-like"/>
</dbReference>
<keyword evidence="7" id="KW-1185">Reference proteome</keyword>
<dbReference type="PANTHER" id="PTHR43133:SF8">
    <property type="entry name" value="RNA POLYMERASE SIGMA FACTOR HI_1459-RELATED"/>
    <property type="match status" value="1"/>
</dbReference>
<reference evidence="6" key="1">
    <citation type="submission" date="2019-04" db="EMBL/GenBank/DDBJ databases">
        <authorList>
            <consortium name="Science for Life Laboratories"/>
        </authorList>
    </citation>
    <scope>NUCLEOTIDE SEQUENCE</scope>
    <source>
        <strain evidence="6">MBLW1</strain>
    </source>
</reference>
<dbReference type="InterPro" id="IPR013325">
    <property type="entry name" value="RNA_pol_sigma_r2"/>
</dbReference>
<name>A0A6C2YPH0_9BACT</name>
<protein>
    <submittedName>
        <fullName evidence="6">Rna polymerase sigma-70 ecf subfamily:: Sigma70_r2</fullName>
    </submittedName>
</protein>
<proteinExistence type="predicted"/>
<dbReference type="InterPro" id="IPR007627">
    <property type="entry name" value="RNA_pol_sigma70_r2"/>
</dbReference>
<sequence>MTTQAPITTYSRQLFDQITSNYHDNKAWREFMEYYTPYFQGWATRCVGRDDAEDLVSELFLRVWRELSMQRLKAPEGQGIRPWMSRVAGRLMTDYHRKSARVRPQDINFDQQIDTMVMDMMDTLTLSEKCDQYVSAWTAYCDAGRLHLQRIWSYVYTVRKNQPRDWIASRFQIPANLVSQHLTRVRSDLASTLEIDPQQSRDVDDLDRISMEHPKLRCILLGSTPDEPHERTIGTD</sequence>
<evidence type="ECO:0000256" key="1">
    <source>
        <dbReference type="ARBA" id="ARBA00023015"/>
    </source>
</evidence>
<dbReference type="PANTHER" id="PTHR43133">
    <property type="entry name" value="RNA POLYMERASE ECF-TYPE SIGMA FACTO"/>
    <property type="match status" value="1"/>
</dbReference>
<dbReference type="EMBL" id="LR586016">
    <property type="protein sequence ID" value="VIP02925.1"/>
    <property type="molecule type" value="Genomic_DNA"/>
</dbReference>
<keyword evidence="1" id="KW-0805">Transcription regulation</keyword>
<dbReference type="GO" id="GO:0016987">
    <property type="term" value="F:sigma factor activity"/>
    <property type="evidence" value="ECO:0007669"/>
    <property type="project" value="UniProtKB-KW"/>
</dbReference>
<gene>
    <name evidence="6" type="ORF">GMBLW1_10350</name>
</gene>
<dbReference type="GO" id="GO:0006352">
    <property type="term" value="P:DNA-templated transcription initiation"/>
    <property type="evidence" value="ECO:0007669"/>
    <property type="project" value="InterPro"/>
</dbReference>
<dbReference type="Pfam" id="PF04542">
    <property type="entry name" value="Sigma70_r2"/>
    <property type="match status" value="1"/>
</dbReference>
<dbReference type="InParanoid" id="A0A6C2YPH0"/>
<dbReference type="RefSeq" id="WP_162658046.1">
    <property type="nucleotide sequence ID" value="NZ_LR593887.1"/>
</dbReference>
<keyword evidence="4" id="KW-0804">Transcription</keyword>
<evidence type="ECO:0000256" key="4">
    <source>
        <dbReference type="ARBA" id="ARBA00023163"/>
    </source>
</evidence>
<organism evidence="6">
    <name type="scientific">Tuwongella immobilis</name>
    <dbReference type="NCBI Taxonomy" id="692036"/>
    <lineage>
        <taxon>Bacteria</taxon>
        <taxon>Pseudomonadati</taxon>
        <taxon>Planctomycetota</taxon>
        <taxon>Planctomycetia</taxon>
        <taxon>Gemmatales</taxon>
        <taxon>Gemmataceae</taxon>
        <taxon>Tuwongella</taxon>
    </lineage>
</organism>
<keyword evidence="3" id="KW-0238">DNA-binding</keyword>
<dbReference type="Gene3D" id="1.10.1740.10">
    <property type="match status" value="1"/>
</dbReference>
<evidence type="ECO:0000256" key="3">
    <source>
        <dbReference type="ARBA" id="ARBA00023125"/>
    </source>
</evidence>
<dbReference type="SUPFAM" id="SSF88946">
    <property type="entry name" value="Sigma2 domain of RNA polymerase sigma factors"/>
    <property type="match status" value="1"/>
</dbReference>
<dbReference type="EMBL" id="LR593887">
    <property type="protein sequence ID" value="VTS02863.1"/>
    <property type="molecule type" value="Genomic_DNA"/>
</dbReference>
<evidence type="ECO:0000313" key="7">
    <source>
        <dbReference type="Proteomes" id="UP000464378"/>
    </source>
</evidence>
<evidence type="ECO:0000256" key="2">
    <source>
        <dbReference type="ARBA" id="ARBA00023082"/>
    </source>
</evidence>
<accession>A0A6C2YPH0</accession>